<accession>A0A645C6U0</accession>
<evidence type="ECO:0000313" key="1">
    <source>
        <dbReference type="EMBL" id="MPM72877.1"/>
    </source>
</evidence>
<proteinExistence type="predicted"/>
<comment type="caution">
    <text evidence="1">The sequence shown here is derived from an EMBL/GenBank/DDBJ whole genome shotgun (WGS) entry which is preliminary data.</text>
</comment>
<protein>
    <submittedName>
        <fullName evidence="1">Uncharacterized protein</fullName>
    </submittedName>
</protein>
<sequence>MLIHSIECADHAVKNIGQCPGFHIAVIRGDTDVAENSEHSDVFPQSAPVHALHHERSAVKTMGSAVTADAPFDE</sequence>
<dbReference type="AlphaFoldDB" id="A0A645C6U0"/>
<reference evidence="1" key="1">
    <citation type="submission" date="2019-08" db="EMBL/GenBank/DDBJ databases">
        <authorList>
            <person name="Kucharzyk K."/>
            <person name="Murdoch R.W."/>
            <person name="Higgins S."/>
            <person name="Loffler F."/>
        </authorList>
    </citation>
    <scope>NUCLEOTIDE SEQUENCE</scope>
</reference>
<dbReference type="EMBL" id="VSSQ01025017">
    <property type="protein sequence ID" value="MPM72877.1"/>
    <property type="molecule type" value="Genomic_DNA"/>
</dbReference>
<gene>
    <name evidence="1" type="ORF">SDC9_119853</name>
</gene>
<organism evidence="1">
    <name type="scientific">bioreactor metagenome</name>
    <dbReference type="NCBI Taxonomy" id="1076179"/>
    <lineage>
        <taxon>unclassified sequences</taxon>
        <taxon>metagenomes</taxon>
        <taxon>ecological metagenomes</taxon>
    </lineage>
</organism>
<name>A0A645C6U0_9ZZZZ</name>